<organism evidence="1 2">
    <name type="scientific">Reticulomyxa filosa</name>
    <dbReference type="NCBI Taxonomy" id="46433"/>
    <lineage>
        <taxon>Eukaryota</taxon>
        <taxon>Sar</taxon>
        <taxon>Rhizaria</taxon>
        <taxon>Retaria</taxon>
        <taxon>Foraminifera</taxon>
        <taxon>Monothalamids</taxon>
        <taxon>Reticulomyxidae</taxon>
        <taxon>Reticulomyxa</taxon>
    </lineage>
</organism>
<evidence type="ECO:0000313" key="1">
    <source>
        <dbReference type="EMBL" id="ETO03329.1"/>
    </source>
</evidence>
<comment type="caution">
    <text evidence="1">The sequence shown here is derived from an EMBL/GenBank/DDBJ whole genome shotgun (WGS) entry which is preliminary data.</text>
</comment>
<name>X6LNY7_RETFI</name>
<accession>X6LNY7</accession>
<keyword evidence="2" id="KW-1185">Reference proteome</keyword>
<gene>
    <name evidence="1" type="ORF">RFI_34081</name>
</gene>
<protein>
    <submittedName>
        <fullName evidence="1">Uncharacterized protein</fullName>
    </submittedName>
</protein>
<dbReference type="AlphaFoldDB" id="X6LNY7"/>
<dbReference type="EMBL" id="ASPP01033624">
    <property type="protein sequence ID" value="ETO03329.1"/>
    <property type="molecule type" value="Genomic_DNA"/>
</dbReference>
<sequence>MNTNDKSLVGLLEKVSTKLNDKQLYLLVIYLLERNLHNMWKHAAIGRLKENIQIKNENTLIMNEENSNNRIWKTANNTNIGLLAFDLFLAFN</sequence>
<evidence type="ECO:0000313" key="2">
    <source>
        <dbReference type="Proteomes" id="UP000023152"/>
    </source>
</evidence>
<proteinExistence type="predicted"/>
<dbReference type="Proteomes" id="UP000023152">
    <property type="component" value="Unassembled WGS sequence"/>
</dbReference>
<reference evidence="1 2" key="1">
    <citation type="journal article" date="2013" name="Curr. Biol.">
        <title>The Genome of the Foraminiferan Reticulomyxa filosa.</title>
        <authorList>
            <person name="Glockner G."/>
            <person name="Hulsmann N."/>
            <person name="Schleicher M."/>
            <person name="Noegel A.A."/>
            <person name="Eichinger L."/>
            <person name="Gallinger C."/>
            <person name="Pawlowski J."/>
            <person name="Sierra R."/>
            <person name="Euteneuer U."/>
            <person name="Pillet L."/>
            <person name="Moustafa A."/>
            <person name="Platzer M."/>
            <person name="Groth M."/>
            <person name="Szafranski K."/>
            <person name="Schliwa M."/>
        </authorList>
    </citation>
    <scope>NUCLEOTIDE SEQUENCE [LARGE SCALE GENOMIC DNA]</scope>
</reference>